<dbReference type="Proteomes" id="UP001259832">
    <property type="component" value="Unassembled WGS sequence"/>
</dbReference>
<name>A0AAD9GJ06_9STRA</name>
<sequence>MLEILYEKKNRLKPEYQHLPGSEIAALKRAGQEITSAELTPEVAYTGDTTIEAFTTAANDGRSKDLFQVKLLITEATYADSKMTSQDAIDRGHMHIDQIADSDVDTLVLVHFSTRYSAEQLADCIQTRLPLSLQQKTILGC</sequence>
<dbReference type="PANTHER" id="PTHR46504:SF2">
    <property type="entry name" value="TRNASE Z TRZ1"/>
    <property type="match status" value="1"/>
</dbReference>
<protein>
    <submittedName>
        <fullName evidence="1">TRNase Z TRZ2</fullName>
    </submittedName>
</protein>
<accession>A0AAD9GJ06</accession>
<dbReference type="AlphaFoldDB" id="A0AAD9GJ06"/>
<dbReference type="SUPFAM" id="SSF56281">
    <property type="entry name" value="Metallo-hydrolase/oxidoreductase"/>
    <property type="match status" value="1"/>
</dbReference>
<evidence type="ECO:0000313" key="1">
    <source>
        <dbReference type="EMBL" id="KAK1939364.1"/>
    </source>
</evidence>
<reference evidence="1" key="1">
    <citation type="submission" date="2023-08" db="EMBL/GenBank/DDBJ databases">
        <title>Reference Genome Resource for the Citrus Pathogen Phytophthora citrophthora.</title>
        <authorList>
            <person name="Moller H."/>
            <person name="Coetzee B."/>
            <person name="Rose L.J."/>
            <person name="Van Niekerk J.M."/>
        </authorList>
    </citation>
    <scope>NUCLEOTIDE SEQUENCE</scope>
    <source>
        <strain evidence="1">STE-U-9442</strain>
    </source>
</reference>
<keyword evidence="2" id="KW-1185">Reference proteome</keyword>
<evidence type="ECO:0000313" key="2">
    <source>
        <dbReference type="Proteomes" id="UP001259832"/>
    </source>
</evidence>
<dbReference type="Gene3D" id="3.60.15.10">
    <property type="entry name" value="Ribonuclease Z/Hydroxyacylglutathione hydrolase-like"/>
    <property type="match status" value="1"/>
</dbReference>
<dbReference type="EMBL" id="JASMQC010000016">
    <property type="protein sequence ID" value="KAK1939364.1"/>
    <property type="molecule type" value="Genomic_DNA"/>
</dbReference>
<comment type="caution">
    <text evidence="1">The sequence shown here is derived from an EMBL/GenBank/DDBJ whole genome shotgun (WGS) entry which is preliminary data.</text>
</comment>
<gene>
    <name evidence="1" type="ORF">P3T76_008748</name>
</gene>
<proteinExistence type="predicted"/>
<organism evidence="1 2">
    <name type="scientific">Phytophthora citrophthora</name>
    <dbReference type="NCBI Taxonomy" id="4793"/>
    <lineage>
        <taxon>Eukaryota</taxon>
        <taxon>Sar</taxon>
        <taxon>Stramenopiles</taxon>
        <taxon>Oomycota</taxon>
        <taxon>Peronosporomycetes</taxon>
        <taxon>Peronosporales</taxon>
        <taxon>Peronosporaceae</taxon>
        <taxon>Phytophthora</taxon>
    </lineage>
</organism>
<dbReference type="InterPro" id="IPR036866">
    <property type="entry name" value="RibonucZ/Hydroxyglut_hydro"/>
</dbReference>
<dbReference type="PANTHER" id="PTHR46504">
    <property type="entry name" value="TRNASE Z TRZ1"/>
    <property type="match status" value="1"/>
</dbReference>